<accession>A0A8J2ZUK7</accession>
<evidence type="ECO:0000313" key="3">
    <source>
        <dbReference type="Proteomes" id="UP000656813"/>
    </source>
</evidence>
<feature type="domain" description="Arylsulfotransferase N-terminal" evidence="1">
    <location>
        <begin position="73"/>
        <end position="158"/>
    </location>
</feature>
<name>A0A8J2ZUK7_9BACL</name>
<reference evidence="2" key="1">
    <citation type="journal article" date="2014" name="Int. J. Syst. Evol. Microbiol.">
        <title>Complete genome sequence of Corynebacterium casei LMG S-19264T (=DSM 44701T), isolated from a smear-ripened cheese.</title>
        <authorList>
            <consortium name="US DOE Joint Genome Institute (JGI-PGF)"/>
            <person name="Walter F."/>
            <person name="Albersmeier A."/>
            <person name="Kalinowski J."/>
            <person name="Ruckert C."/>
        </authorList>
    </citation>
    <scope>NUCLEOTIDE SEQUENCE</scope>
    <source>
        <strain evidence="2">CGMCC 1.12777</strain>
    </source>
</reference>
<dbReference type="Proteomes" id="UP000656813">
    <property type="component" value="Unassembled WGS sequence"/>
</dbReference>
<reference evidence="2" key="2">
    <citation type="submission" date="2020-09" db="EMBL/GenBank/DDBJ databases">
        <authorList>
            <person name="Sun Q."/>
            <person name="Zhou Y."/>
        </authorList>
    </citation>
    <scope>NUCLEOTIDE SEQUENCE</scope>
    <source>
        <strain evidence="2">CGMCC 1.12777</strain>
    </source>
</reference>
<sequence>MRKLRYILIGVLVIALILCLFILCFKENSTEYTPSKGALSSEKDNEQVNQQADNEALILNHYKKKNYSIKDPYVVVNPYGTSPLSALVMFTTDKPTQITVTVKGTNPHTTIKKTISGYKTKHEIPVLGLYPNKANEVSLQAKNKKGQNTEKTLSIQTGALPNDFLQTTLVTSKPDKMEKGLTFLTPSSKYAYAVDSHGDVRWYSTLSNEHVFQRLKNGNILFAAKKAGQYKELLEMDLLGKVYNAYTINVKNYTNSDVIHHDAIQLPNGNFLVTIHDGSKYIEDTMMEIDKNSGKAVRTLDMKSIFPKSFYKQYDGPGVTDDEVDWLHQNALWYDQGDHSLIISSRHQDTIMKLSYPEGKIKWILADPKGWPKEEQDKLLTPIGTDFKYPGGQHSVMAMPDQDHDPDTLDILMFDNNNVITRGNKSVSQKFSQGVQYRIDEKNMTVKQVWDFGKSRGTDFFSTIVGDDDFLPKTGDRLITSGYIKSQNGMKSNIVEVTDSQPAKVVFELDVTGFKADSHRQIYRALRMPLYPDKWNFDIEDHQ</sequence>
<gene>
    <name evidence="2" type="primary">astA</name>
    <name evidence="2" type="ORF">GCM10007096_09610</name>
</gene>
<proteinExistence type="predicted"/>
<organism evidence="2 3">
    <name type="scientific">Pullulanibacillus pueri</name>
    <dbReference type="NCBI Taxonomy" id="1437324"/>
    <lineage>
        <taxon>Bacteria</taxon>
        <taxon>Bacillati</taxon>
        <taxon>Bacillota</taxon>
        <taxon>Bacilli</taxon>
        <taxon>Bacillales</taxon>
        <taxon>Sporolactobacillaceae</taxon>
        <taxon>Pullulanibacillus</taxon>
    </lineage>
</organism>
<evidence type="ECO:0000259" key="1">
    <source>
        <dbReference type="Pfam" id="PF17425"/>
    </source>
</evidence>
<dbReference type="PANTHER" id="PTHR35340">
    <property type="entry name" value="PQQ ENZYME REPEAT PROTEIN-RELATED"/>
    <property type="match status" value="1"/>
</dbReference>
<dbReference type="InterPro" id="IPR035391">
    <property type="entry name" value="Arylsulfotran_N"/>
</dbReference>
<dbReference type="EMBL" id="BMFV01000005">
    <property type="protein sequence ID" value="GGH77551.1"/>
    <property type="molecule type" value="Genomic_DNA"/>
</dbReference>
<dbReference type="PANTHER" id="PTHR35340:SF10">
    <property type="entry name" value="CYTOPLASMIC PROTEIN"/>
    <property type="match status" value="1"/>
</dbReference>
<protein>
    <submittedName>
        <fullName evidence="2">Aryl-sulfate sulfotransferase</fullName>
    </submittedName>
</protein>
<evidence type="ECO:0000313" key="2">
    <source>
        <dbReference type="EMBL" id="GGH77551.1"/>
    </source>
</evidence>
<dbReference type="InterPro" id="IPR053143">
    <property type="entry name" value="Arylsulfate_ST"/>
</dbReference>
<dbReference type="InterPro" id="IPR038477">
    <property type="entry name" value="ASST_N_sf"/>
</dbReference>
<dbReference type="RefSeq" id="WP_188496264.1">
    <property type="nucleotide sequence ID" value="NZ_BMFV01000005.1"/>
</dbReference>
<dbReference type="InterPro" id="IPR010262">
    <property type="entry name" value="Arylsulfotransferase_bact"/>
</dbReference>
<dbReference type="Pfam" id="PF17425">
    <property type="entry name" value="Arylsulfotran_N"/>
    <property type="match status" value="1"/>
</dbReference>
<dbReference type="Pfam" id="PF05935">
    <property type="entry name" value="Arylsulfotrans"/>
    <property type="match status" value="1"/>
</dbReference>
<comment type="caution">
    <text evidence="2">The sequence shown here is derived from an EMBL/GenBank/DDBJ whole genome shotgun (WGS) entry which is preliminary data.</text>
</comment>
<keyword evidence="3" id="KW-1185">Reference proteome</keyword>
<dbReference type="Gene3D" id="2.60.40.3100">
    <property type="entry name" value="Arylsulphate sulphotransferase monomer, N-terminal domain"/>
    <property type="match status" value="1"/>
</dbReference>
<dbReference type="AlphaFoldDB" id="A0A8J2ZUK7"/>
<dbReference type="GO" id="GO:0004062">
    <property type="term" value="F:aryl sulfotransferase activity"/>
    <property type="evidence" value="ECO:0007669"/>
    <property type="project" value="InterPro"/>
</dbReference>